<gene>
    <name evidence="3" type="ORF">CERSUDRAFT_116338</name>
</gene>
<name>M2QEY1_CERS8</name>
<protein>
    <submittedName>
        <fullName evidence="3">Uncharacterized protein</fullName>
    </submittedName>
</protein>
<proteinExistence type="predicted"/>
<reference evidence="3 4" key="1">
    <citation type="journal article" date="2012" name="Proc. Natl. Acad. Sci. U.S.A.">
        <title>Comparative genomics of Ceriporiopsis subvermispora and Phanerochaete chrysosporium provide insight into selective ligninolysis.</title>
        <authorList>
            <person name="Fernandez-Fueyo E."/>
            <person name="Ruiz-Duenas F.J."/>
            <person name="Ferreira P."/>
            <person name="Floudas D."/>
            <person name="Hibbett D.S."/>
            <person name="Canessa P."/>
            <person name="Larrondo L.F."/>
            <person name="James T.Y."/>
            <person name="Seelenfreund D."/>
            <person name="Lobos S."/>
            <person name="Polanco R."/>
            <person name="Tello M."/>
            <person name="Honda Y."/>
            <person name="Watanabe T."/>
            <person name="Watanabe T."/>
            <person name="Ryu J.S."/>
            <person name="Kubicek C.P."/>
            <person name="Schmoll M."/>
            <person name="Gaskell J."/>
            <person name="Hammel K.E."/>
            <person name="St John F.J."/>
            <person name="Vanden Wymelenberg A."/>
            <person name="Sabat G."/>
            <person name="Splinter BonDurant S."/>
            <person name="Syed K."/>
            <person name="Yadav J.S."/>
            <person name="Doddapaneni H."/>
            <person name="Subramanian V."/>
            <person name="Lavin J.L."/>
            <person name="Oguiza J.A."/>
            <person name="Perez G."/>
            <person name="Pisabarro A.G."/>
            <person name="Ramirez L."/>
            <person name="Santoyo F."/>
            <person name="Master E."/>
            <person name="Coutinho P.M."/>
            <person name="Henrissat B."/>
            <person name="Lombard V."/>
            <person name="Magnuson J.K."/>
            <person name="Kuees U."/>
            <person name="Hori C."/>
            <person name="Igarashi K."/>
            <person name="Samejima M."/>
            <person name="Held B.W."/>
            <person name="Barry K.W."/>
            <person name="LaButti K.M."/>
            <person name="Lapidus A."/>
            <person name="Lindquist E.A."/>
            <person name="Lucas S.M."/>
            <person name="Riley R."/>
            <person name="Salamov A.A."/>
            <person name="Hoffmeister D."/>
            <person name="Schwenk D."/>
            <person name="Hadar Y."/>
            <person name="Yarden O."/>
            <person name="de Vries R.P."/>
            <person name="Wiebenga A."/>
            <person name="Stenlid J."/>
            <person name="Eastwood D."/>
            <person name="Grigoriev I.V."/>
            <person name="Berka R.M."/>
            <person name="Blanchette R.A."/>
            <person name="Kersten P."/>
            <person name="Martinez A.T."/>
            <person name="Vicuna R."/>
            <person name="Cullen D."/>
        </authorList>
    </citation>
    <scope>NUCLEOTIDE SEQUENCE [LARGE SCALE GENOMIC DNA]</scope>
    <source>
        <strain evidence="3 4">B</strain>
    </source>
</reference>
<keyword evidence="2" id="KW-1133">Transmembrane helix</keyword>
<dbReference type="OrthoDB" id="2796963at2759"/>
<evidence type="ECO:0000256" key="1">
    <source>
        <dbReference type="SAM" id="MobiDB-lite"/>
    </source>
</evidence>
<evidence type="ECO:0000313" key="3">
    <source>
        <dbReference type="EMBL" id="EMD35613.1"/>
    </source>
</evidence>
<evidence type="ECO:0000313" key="4">
    <source>
        <dbReference type="Proteomes" id="UP000016930"/>
    </source>
</evidence>
<dbReference type="AlphaFoldDB" id="M2QEY1"/>
<feature type="compositionally biased region" description="Low complexity" evidence="1">
    <location>
        <begin position="1"/>
        <end position="19"/>
    </location>
</feature>
<dbReference type="HOGENOM" id="CLU_877564_0_0_1"/>
<keyword evidence="2" id="KW-0812">Transmembrane</keyword>
<feature type="compositionally biased region" description="Basic and acidic residues" evidence="1">
    <location>
        <begin position="121"/>
        <end position="131"/>
    </location>
</feature>
<feature type="transmembrane region" description="Helical" evidence="2">
    <location>
        <begin position="36"/>
        <end position="56"/>
    </location>
</feature>
<dbReference type="EMBL" id="KB445800">
    <property type="protein sequence ID" value="EMD35613.1"/>
    <property type="molecule type" value="Genomic_DNA"/>
</dbReference>
<accession>M2QEY1</accession>
<feature type="region of interest" description="Disordered" evidence="1">
    <location>
        <begin position="179"/>
        <end position="198"/>
    </location>
</feature>
<feature type="region of interest" description="Disordered" evidence="1">
    <location>
        <begin position="1"/>
        <end position="25"/>
    </location>
</feature>
<evidence type="ECO:0000256" key="2">
    <source>
        <dbReference type="SAM" id="Phobius"/>
    </source>
</evidence>
<sequence length="340" mass="36232">MALQTLSSASSAASSTSSSGSGGGGGTTLNANSSLPFSFLITFVAIFLFFLGCGLGSRRVAYEIRRNLGLLDHSAAQHPSEAQERPVLWDVYPDIVDTSLHGRKATWTELLPLSATYLRTKPPDDPPDGHEGVIATPPSPRARDTPARTYPSPLSPSVYYSPRFGRMGAPTPALVRPPPTPAPARAVPVAPAAPPQPLPLSQQSTLRASFVRGALRVPLLALLVLRYRPSWIIPPTPVRPVQIPEPAKLPICALQVAVMISMPSPARRRAAQAKALEAGYGVDDADSSSGEKRRGKERASQEMEIEEVEIADENLGEYTLGIAELPWEPGNRPGSASKAD</sequence>
<organism evidence="3 4">
    <name type="scientific">Ceriporiopsis subvermispora (strain B)</name>
    <name type="common">White-rot fungus</name>
    <name type="synonym">Gelatoporia subvermispora</name>
    <dbReference type="NCBI Taxonomy" id="914234"/>
    <lineage>
        <taxon>Eukaryota</taxon>
        <taxon>Fungi</taxon>
        <taxon>Dikarya</taxon>
        <taxon>Basidiomycota</taxon>
        <taxon>Agaricomycotina</taxon>
        <taxon>Agaricomycetes</taxon>
        <taxon>Polyporales</taxon>
        <taxon>Gelatoporiaceae</taxon>
        <taxon>Gelatoporia</taxon>
    </lineage>
</organism>
<keyword evidence="2" id="KW-0472">Membrane</keyword>
<keyword evidence="4" id="KW-1185">Reference proteome</keyword>
<feature type="compositionally biased region" description="Basic and acidic residues" evidence="1">
    <location>
        <begin position="289"/>
        <end position="301"/>
    </location>
</feature>
<feature type="region of interest" description="Disordered" evidence="1">
    <location>
        <begin position="118"/>
        <end position="152"/>
    </location>
</feature>
<feature type="region of interest" description="Disordered" evidence="1">
    <location>
        <begin position="279"/>
        <end position="307"/>
    </location>
</feature>
<dbReference type="Proteomes" id="UP000016930">
    <property type="component" value="Unassembled WGS sequence"/>
</dbReference>